<evidence type="ECO:0000256" key="3">
    <source>
        <dbReference type="ARBA" id="ARBA00022989"/>
    </source>
</evidence>
<feature type="transmembrane region" description="Helical" evidence="5">
    <location>
        <begin position="280"/>
        <end position="298"/>
    </location>
</feature>
<dbReference type="AlphaFoldDB" id="A0A9X9XK90"/>
<dbReference type="PANTHER" id="PTHR42727">
    <property type="entry name" value="PHOSPHATE TRANSPORT SYSTEM PERMEASE PROTEIN"/>
    <property type="match status" value="1"/>
</dbReference>
<keyword evidence="5" id="KW-0813">Transport</keyword>
<comment type="subcellular location">
    <subcellularLocation>
        <location evidence="1 5">Cell membrane</location>
        <topology evidence="1 5">Multi-pass membrane protein</topology>
    </subcellularLocation>
</comment>
<accession>A0A9X9XK90</accession>
<proteinExistence type="inferred from homology"/>
<dbReference type="Gene3D" id="1.10.3720.10">
    <property type="entry name" value="MetI-like"/>
    <property type="match status" value="2"/>
</dbReference>
<keyword evidence="2 5" id="KW-0812">Transmembrane</keyword>
<comment type="similarity">
    <text evidence="5">Belongs to the binding-protein-dependent transport system permease family.</text>
</comment>
<feature type="transmembrane region" description="Helical" evidence="5">
    <location>
        <begin position="620"/>
        <end position="642"/>
    </location>
</feature>
<protein>
    <submittedName>
        <fullName evidence="7">ABC transporter permease subunit</fullName>
    </submittedName>
</protein>
<evidence type="ECO:0000259" key="6">
    <source>
        <dbReference type="PROSITE" id="PS50928"/>
    </source>
</evidence>
<dbReference type="GO" id="GO:0055085">
    <property type="term" value="P:transmembrane transport"/>
    <property type="evidence" value="ECO:0007669"/>
    <property type="project" value="InterPro"/>
</dbReference>
<feature type="transmembrane region" description="Helical" evidence="5">
    <location>
        <begin position="555"/>
        <end position="576"/>
    </location>
</feature>
<dbReference type="InterPro" id="IPR015943">
    <property type="entry name" value="WD40/YVTN_repeat-like_dom_sf"/>
</dbReference>
<reference evidence="7" key="2">
    <citation type="journal article" date="2021" name="Syst. Appl. Microbiol.">
        <title>Roseomonas hellenica sp. nov., isolated from roots of wild-growing Alkanna tinctoria.</title>
        <authorList>
            <person name="Rat A."/>
            <person name="Naranjo H.D."/>
            <person name="Lebbe L."/>
            <person name="Cnockaert M."/>
            <person name="Krigas N."/>
            <person name="Grigoriadou K."/>
            <person name="Maloupa E."/>
            <person name="Willems A."/>
        </authorList>
    </citation>
    <scope>NUCLEOTIDE SEQUENCE</scope>
    <source>
        <strain evidence="7">LMG 31228</strain>
    </source>
</reference>
<name>A0A9X9XK90_9PROT</name>
<keyword evidence="3 5" id="KW-1133">Transmembrane helix</keyword>
<keyword evidence="8" id="KW-1185">Reference proteome</keyword>
<feature type="domain" description="ABC transmembrane type-1" evidence="6">
    <location>
        <begin position="274"/>
        <end position="642"/>
    </location>
</feature>
<dbReference type="InterPro" id="IPR000515">
    <property type="entry name" value="MetI-like"/>
</dbReference>
<evidence type="ECO:0000256" key="2">
    <source>
        <dbReference type="ARBA" id="ARBA00022692"/>
    </source>
</evidence>
<feature type="transmembrane region" description="Helical" evidence="5">
    <location>
        <begin position="377"/>
        <end position="398"/>
    </location>
</feature>
<dbReference type="SUPFAM" id="SSF161098">
    <property type="entry name" value="MetI-like"/>
    <property type="match status" value="2"/>
</dbReference>
<evidence type="ECO:0000313" key="7">
    <source>
        <dbReference type="EMBL" id="MBR0684126.1"/>
    </source>
</evidence>
<feature type="transmembrane region" description="Helical" evidence="5">
    <location>
        <begin position="344"/>
        <end position="365"/>
    </location>
</feature>
<dbReference type="Proteomes" id="UP001138709">
    <property type="component" value="Unassembled WGS sequence"/>
</dbReference>
<gene>
    <name evidence="7" type="ORF">GXW74_26920</name>
</gene>
<feature type="transmembrane region" description="Helical" evidence="5">
    <location>
        <begin position="507"/>
        <end position="525"/>
    </location>
</feature>
<feature type="transmembrane region" description="Helical" evidence="5">
    <location>
        <begin position="418"/>
        <end position="445"/>
    </location>
</feature>
<feature type="transmembrane region" description="Helical" evidence="5">
    <location>
        <begin position="319"/>
        <end position="338"/>
    </location>
</feature>
<keyword evidence="4 5" id="KW-0472">Membrane</keyword>
<dbReference type="EMBL" id="JAAEDL010000057">
    <property type="protein sequence ID" value="MBR0684126.1"/>
    <property type="molecule type" value="Genomic_DNA"/>
</dbReference>
<dbReference type="GO" id="GO:0005886">
    <property type="term" value="C:plasma membrane"/>
    <property type="evidence" value="ECO:0007669"/>
    <property type="project" value="UniProtKB-SubCell"/>
</dbReference>
<organism evidence="7 8">
    <name type="scientific">Neoroseomonas eburnea</name>
    <dbReference type="NCBI Taxonomy" id="1346889"/>
    <lineage>
        <taxon>Bacteria</taxon>
        <taxon>Pseudomonadati</taxon>
        <taxon>Pseudomonadota</taxon>
        <taxon>Alphaproteobacteria</taxon>
        <taxon>Acetobacterales</taxon>
        <taxon>Acetobacteraceae</taxon>
        <taxon>Neoroseomonas</taxon>
    </lineage>
</organism>
<feature type="transmembrane region" description="Helical" evidence="5">
    <location>
        <begin position="466"/>
        <end position="487"/>
    </location>
</feature>
<sequence>MDYRRGGTAERPTISFVTADAAGVLRLSRAESRMNIMTRQMRTTLASAELPPLPSGIEIKTLLLTDQADMVIVGTADGEVFRYDARDFNAPRLAEHVRVLPEGERLTGLYFLIGEQSLVAAGDRGSVDVLFRLGGGTAPDGLRLVRAHVLPRQPAATEALAASQRGKMFITADTGGAVWLRHSTSGQVLLRLDKPGGAERYAAVALTPRDDAILAIAADGRVAMWNIAVPHPETTFATIFGRVWYEGYDAPSWTWQSSAGTDQFEPKLSLVPLIFGTVKATVYALLFAVPVALLAAIYTSEFLHRRVRAVVKPAMEMMASLPSVVLGFVAALILAPLVEEIVPAVLFALIFLPLAFIAAAHLWQLLPRAVMLRHAGLSKLGLIFVCLAAATWAAGLLGRPFEALVFGGDVKAWLNGDIPGAVGFTAFLLLPVSALLIVVTAAGPAGDALDRLTGTGSRLRVAIGALARWLLLSGAALALAVALASLLTAIGFDPRGGLVGTYVQRNTLIVGFAMGFAVIPIIYTISEDALNSVPEHLRSASLACGATAWQTATRIILPTAASGVFAAVMIGMGRAVGETMIVVMAAGNTPIIDWNIFNGLRALSANIAVELPEAVRDGTLFRMLFLAALTLFAMTFVVNTLAEVIRLRFRRRAAAL</sequence>
<dbReference type="PANTHER" id="PTHR42727:SF1">
    <property type="entry name" value="PHOSPHATE TRANSPORT SYSTEM PERMEASE"/>
    <property type="match status" value="1"/>
</dbReference>
<dbReference type="InterPro" id="IPR035906">
    <property type="entry name" value="MetI-like_sf"/>
</dbReference>
<evidence type="ECO:0000256" key="1">
    <source>
        <dbReference type="ARBA" id="ARBA00004651"/>
    </source>
</evidence>
<evidence type="ECO:0000313" key="8">
    <source>
        <dbReference type="Proteomes" id="UP001138709"/>
    </source>
</evidence>
<comment type="caution">
    <text evidence="7">The sequence shown here is derived from an EMBL/GenBank/DDBJ whole genome shotgun (WGS) entry which is preliminary data.</text>
</comment>
<dbReference type="CDD" id="cd06261">
    <property type="entry name" value="TM_PBP2"/>
    <property type="match status" value="1"/>
</dbReference>
<reference evidence="7" key="1">
    <citation type="submission" date="2020-01" db="EMBL/GenBank/DDBJ databases">
        <authorList>
            <person name="Rat A."/>
        </authorList>
    </citation>
    <scope>NUCLEOTIDE SEQUENCE</scope>
    <source>
        <strain evidence="7">LMG 31228</strain>
    </source>
</reference>
<evidence type="ECO:0000256" key="4">
    <source>
        <dbReference type="ARBA" id="ARBA00023136"/>
    </source>
</evidence>
<dbReference type="Pfam" id="PF00528">
    <property type="entry name" value="BPD_transp_1"/>
    <property type="match status" value="1"/>
</dbReference>
<dbReference type="Gene3D" id="2.130.10.10">
    <property type="entry name" value="YVTN repeat-like/Quinoprotein amine dehydrogenase"/>
    <property type="match status" value="1"/>
</dbReference>
<dbReference type="PROSITE" id="PS50928">
    <property type="entry name" value="ABC_TM1"/>
    <property type="match status" value="1"/>
</dbReference>
<dbReference type="SUPFAM" id="SSF63829">
    <property type="entry name" value="Calcium-dependent phosphotriesterase"/>
    <property type="match status" value="1"/>
</dbReference>
<evidence type="ECO:0000256" key="5">
    <source>
        <dbReference type="RuleBase" id="RU363032"/>
    </source>
</evidence>